<dbReference type="AlphaFoldDB" id="A0A4R0XQD1"/>
<evidence type="ECO:0008006" key="4">
    <source>
        <dbReference type="Google" id="ProtNLM"/>
    </source>
</evidence>
<dbReference type="Proteomes" id="UP000294192">
    <property type="component" value="Unassembled WGS sequence"/>
</dbReference>
<organism evidence="2 3">
    <name type="scientific">Mycoplasma marinum</name>
    <dbReference type="NCBI Taxonomy" id="1937190"/>
    <lineage>
        <taxon>Bacteria</taxon>
        <taxon>Bacillati</taxon>
        <taxon>Mycoplasmatota</taxon>
        <taxon>Mollicutes</taxon>
        <taxon>Mycoplasmataceae</taxon>
        <taxon>Mycoplasma</taxon>
    </lineage>
</organism>
<dbReference type="NCBIfam" id="NF046054">
    <property type="entry name" value="memb_MPN527"/>
    <property type="match status" value="1"/>
</dbReference>
<gene>
    <name evidence="2" type="ORF">C4B24_01380</name>
</gene>
<comment type="caution">
    <text evidence="2">The sequence shown here is derived from an EMBL/GenBank/DDBJ whole genome shotgun (WGS) entry which is preliminary data.</text>
</comment>
<sequence length="226" mass="25892">MKNSNLFHASSHKSVIHKIVFTGLFLGLVILFQYLERFMPLGFGFIKVNLTLLFILPIFYFAGPLYGILVLFVRYIVGVGMSGGFNQISMVSHLILLICSIVTIILMYIYSSLFNKIKSHNLKVVLILLSTLVTTSLILTGLNQIFFTPLYFAVLEKGGFKFSLNKSIQTYQYIKMVYFNIDNYWAGTFAAYFTGNIIKYSIVFIIYFPLSKVLRNHAKNYSEAWD</sequence>
<feature type="transmembrane region" description="Helical" evidence="1">
    <location>
        <begin position="88"/>
        <end position="110"/>
    </location>
</feature>
<keyword evidence="1" id="KW-0812">Transmembrane</keyword>
<dbReference type="Gene3D" id="1.10.1760.20">
    <property type="match status" value="1"/>
</dbReference>
<evidence type="ECO:0000256" key="1">
    <source>
        <dbReference type="SAM" id="Phobius"/>
    </source>
</evidence>
<feature type="transmembrane region" description="Helical" evidence="1">
    <location>
        <begin position="48"/>
        <end position="76"/>
    </location>
</feature>
<feature type="transmembrane region" description="Helical" evidence="1">
    <location>
        <begin position="189"/>
        <end position="210"/>
    </location>
</feature>
<feature type="transmembrane region" description="Helical" evidence="1">
    <location>
        <begin position="122"/>
        <end position="147"/>
    </location>
</feature>
<accession>A0A4R0XQD1</accession>
<keyword evidence="1" id="KW-1133">Transmembrane helix</keyword>
<proteinExistence type="predicted"/>
<evidence type="ECO:0000313" key="2">
    <source>
        <dbReference type="EMBL" id="TCG11785.1"/>
    </source>
</evidence>
<feature type="transmembrane region" description="Helical" evidence="1">
    <location>
        <begin position="15"/>
        <end position="36"/>
    </location>
</feature>
<dbReference type="OrthoDB" id="398504at2"/>
<name>A0A4R0XQD1_9MOLU</name>
<protein>
    <recommendedName>
        <fullName evidence="4">ECF transporter S component</fullName>
    </recommendedName>
</protein>
<reference evidence="2 3" key="1">
    <citation type="submission" date="2018-02" db="EMBL/GenBank/DDBJ databases">
        <title>Mycoplasma marinum and Mycoplasma todarodis sp. nov., moderately halophilic and psychrotolerant mycoplasmas isolated from cephalopods.</title>
        <authorList>
            <person name="Viver T."/>
        </authorList>
    </citation>
    <scope>NUCLEOTIDE SEQUENCE [LARGE SCALE GENOMIC DNA]</scope>
    <source>
        <strain evidence="2 3">PE</strain>
    </source>
</reference>
<keyword evidence="3" id="KW-1185">Reference proteome</keyword>
<dbReference type="RefSeq" id="WP_131598617.1">
    <property type="nucleotide sequence ID" value="NZ_CBDBYK010000001.1"/>
</dbReference>
<dbReference type="EMBL" id="PSZO01000003">
    <property type="protein sequence ID" value="TCG11785.1"/>
    <property type="molecule type" value="Genomic_DNA"/>
</dbReference>
<evidence type="ECO:0000313" key="3">
    <source>
        <dbReference type="Proteomes" id="UP000294192"/>
    </source>
</evidence>
<keyword evidence="1" id="KW-0472">Membrane</keyword>